<comment type="caution">
    <text evidence="1">The sequence shown here is derived from an EMBL/GenBank/DDBJ whole genome shotgun (WGS) entry which is preliminary data.</text>
</comment>
<proteinExistence type="predicted"/>
<organism evidence="1 2">
    <name type="scientific">Scleropages formosus</name>
    <name type="common">Asian bonytongue</name>
    <name type="synonym">Osteoglossum formosum</name>
    <dbReference type="NCBI Taxonomy" id="113540"/>
    <lineage>
        <taxon>Eukaryota</taxon>
        <taxon>Metazoa</taxon>
        <taxon>Chordata</taxon>
        <taxon>Craniata</taxon>
        <taxon>Vertebrata</taxon>
        <taxon>Euteleostomi</taxon>
        <taxon>Actinopterygii</taxon>
        <taxon>Neopterygii</taxon>
        <taxon>Teleostei</taxon>
        <taxon>Osteoglossocephala</taxon>
        <taxon>Osteoglossomorpha</taxon>
        <taxon>Osteoglossiformes</taxon>
        <taxon>Osteoglossidae</taxon>
        <taxon>Scleropages</taxon>
    </lineage>
</organism>
<protein>
    <submittedName>
        <fullName evidence="1">Uncharacterized protein</fullName>
    </submittedName>
</protein>
<accession>A0A0P7ULE6</accession>
<evidence type="ECO:0000313" key="2">
    <source>
        <dbReference type="Proteomes" id="UP000034805"/>
    </source>
</evidence>
<dbReference type="AlphaFoldDB" id="A0A0P7ULE6"/>
<gene>
    <name evidence="1" type="ORF">Z043_119192</name>
</gene>
<reference evidence="1 2" key="1">
    <citation type="submission" date="2015-08" db="EMBL/GenBank/DDBJ databases">
        <title>The genome of the Asian arowana (Scleropages formosus).</title>
        <authorList>
            <person name="Tan M.H."/>
            <person name="Gan H.M."/>
            <person name="Croft L.J."/>
            <person name="Austin C.M."/>
        </authorList>
    </citation>
    <scope>NUCLEOTIDE SEQUENCE [LARGE SCALE GENOMIC DNA]</scope>
    <source>
        <strain evidence="1">Aro1</strain>
    </source>
</reference>
<evidence type="ECO:0000313" key="1">
    <source>
        <dbReference type="EMBL" id="KPP62615.1"/>
    </source>
</evidence>
<name>A0A0P7ULE6_SCLFO</name>
<dbReference type="Proteomes" id="UP000034805">
    <property type="component" value="Unassembled WGS sequence"/>
</dbReference>
<sequence>MGYERDARNLNPVPYTAECMGHKVHNDQNEELAMFGATHNHTVERMWPEINNKVSYPLKTALVELVDHGILDMEDNLARHKTCQFDLELIIALGKGTPNILAEDGYLKKISEELLPHANKAGDLYEAELGSSLTRRSTFGTDPFSSGRQRACVECHFAELNPDISVTPIV</sequence>
<dbReference type="EMBL" id="JARO02008523">
    <property type="protein sequence ID" value="KPP62615.1"/>
    <property type="molecule type" value="Genomic_DNA"/>
</dbReference>